<feature type="compositionally biased region" description="Basic and acidic residues" evidence="1">
    <location>
        <begin position="110"/>
        <end position="135"/>
    </location>
</feature>
<dbReference type="GO" id="GO:0005737">
    <property type="term" value="C:cytoplasm"/>
    <property type="evidence" value="ECO:0007669"/>
    <property type="project" value="TreeGrafter"/>
</dbReference>
<dbReference type="AlphaFoldDB" id="A0A7S0DL97"/>
<dbReference type="SMART" id="SM00271">
    <property type="entry name" value="DnaJ"/>
    <property type="match status" value="1"/>
</dbReference>
<dbReference type="SUPFAM" id="SSF46565">
    <property type="entry name" value="Chaperone J-domain"/>
    <property type="match status" value="1"/>
</dbReference>
<dbReference type="PANTHER" id="PTHR43948:SF10">
    <property type="entry name" value="MRJ, ISOFORM E"/>
    <property type="match status" value="1"/>
</dbReference>
<dbReference type="CDD" id="cd06257">
    <property type="entry name" value="DnaJ"/>
    <property type="match status" value="1"/>
</dbReference>
<evidence type="ECO:0000256" key="1">
    <source>
        <dbReference type="SAM" id="MobiDB-lite"/>
    </source>
</evidence>
<proteinExistence type="predicted"/>
<reference evidence="3" key="1">
    <citation type="submission" date="2021-01" db="EMBL/GenBank/DDBJ databases">
        <authorList>
            <person name="Corre E."/>
            <person name="Pelletier E."/>
            <person name="Niang G."/>
            <person name="Scheremetjew M."/>
            <person name="Finn R."/>
            <person name="Kale V."/>
            <person name="Holt S."/>
            <person name="Cochrane G."/>
            <person name="Meng A."/>
            <person name="Brown T."/>
            <person name="Cohen L."/>
        </authorList>
    </citation>
    <scope>NUCLEOTIDE SEQUENCE</scope>
    <source>
        <strain evidence="3">CCMP2058</strain>
    </source>
</reference>
<feature type="domain" description="J" evidence="2">
    <location>
        <begin position="5"/>
        <end position="72"/>
    </location>
</feature>
<dbReference type="Pfam" id="PF00226">
    <property type="entry name" value="DnaJ"/>
    <property type="match status" value="1"/>
</dbReference>
<dbReference type="InterPro" id="IPR001623">
    <property type="entry name" value="DnaJ_domain"/>
</dbReference>
<feature type="compositionally biased region" description="Basic and acidic residues" evidence="1">
    <location>
        <begin position="164"/>
        <end position="181"/>
    </location>
</feature>
<name>A0A7S0DL97_9EUKA</name>
<dbReference type="GO" id="GO:0044183">
    <property type="term" value="F:protein folding chaperone"/>
    <property type="evidence" value="ECO:0007669"/>
    <property type="project" value="TreeGrafter"/>
</dbReference>
<dbReference type="PANTHER" id="PTHR43948">
    <property type="entry name" value="DNAJ HOMOLOG SUBFAMILY B"/>
    <property type="match status" value="1"/>
</dbReference>
<feature type="region of interest" description="Disordered" evidence="1">
    <location>
        <begin position="164"/>
        <end position="193"/>
    </location>
</feature>
<gene>
    <name evidence="3" type="ORF">LAMO00422_LOCUS17394</name>
</gene>
<dbReference type="PRINTS" id="PR00625">
    <property type="entry name" value="JDOMAIN"/>
</dbReference>
<dbReference type="GO" id="GO:0051082">
    <property type="term" value="F:unfolded protein binding"/>
    <property type="evidence" value="ECO:0007669"/>
    <property type="project" value="TreeGrafter"/>
</dbReference>
<organism evidence="3">
    <name type="scientific">Amorphochlora amoebiformis</name>
    <dbReference type="NCBI Taxonomy" id="1561963"/>
    <lineage>
        <taxon>Eukaryota</taxon>
        <taxon>Sar</taxon>
        <taxon>Rhizaria</taxon>
        <taxon>Cercozoa</taxon>
        <taxon>Chlorarachniophyceae</taxon>
        <taxon>Amorphochlora</taxon>
    </lineage>
</organism>
<accession>A0A7S0DL97</accession>
<evidence type="ECO:0000259" key="2">
    <source>
        <dbReference type="PROSITE" id="PS50076"/>
    </source>
</evidence>
<dbReference type="Gene3D" id="1.10.287.110">
    <property type="entry name" value="DnaJ domain"/>
    <property type="match status" value="1"/>
</dbReference>
<sequence>MDVHTARRVLGVEIGATEEEIRKAYRRQALKHHPDKNPGDDMARERFVRVSEAYQVLSKDPVDFKELSEMFSELFGDVKVEDITKGMETGVKFVGQVFDALWQSMADSSKPTEDGEGTRVTETPAKEGKESEKSKQNLNSNQVEDDEDLSQVFAAGIAKLKQMMKEKEKDVKTADAPKKLSDPAVVDDSGLLD</sequence>
<evidence type="ECO:0000313" key="3">
    <source>
        <dbReference type="EMBL" id="CAD8458443.1"/>
    </source>
</evidence>
<protein>
    <recommendedName>
        <fullName evidence="2">J domain-containing protein</fullName>
    </recommendedName>
</protein>
<dbReference type="InterPro" id="IPR036869">
    <property type="entry name" value="J_dom_sf"/>
</dbReference>
<feature type="region of interest" description="Disordered" evidence="1">
    <location>
        <begin position="107"/>
        <end position="147"/>
    </location>
</feature>
<dbReference type="GO" id="GO:0051087">
    <property type="term" value="F:protein-folding chaperone binding"/>
    <property type="evidence" value="ECO:0007669"/>
    <property type="project" value="TreeGrafter"/>
</dbReference>
<dbReference type="EMBL" id="HBEM01025652">
    <property type="protein sequence ID" value="CAD8458443.1"/>
    <property type="molecule type" value="Transcribed_RNA"/>
</dbReference>
<dbReference type="PROSITE" id="PS50076">
    <property type="entry name" value="DNAJ_2"/>
    <property type="match status" value="1"/>
</dbReference>